<proteinExistence type="predicted"/>
<organism evidence="1">
    <name type="scientific">marine sediment metagenome</name>
    <dbReference type="NCBI Taxonomy" id="412755"/>
    <lineage>
        <taxon>unclassified sequences</taxon>
        <taxon>metagenomes</taxon>
        <taxon>ecological metagenomes</taxon>
    </lineage>
</organism>
<dbReference type="EMBL" id="LAZR01000170">
    <property type="protein sequence ID" value="KKN84498.1"/>
    <property type="molecule type" value="Genomic_DNA"/>
</dbReference>
<protein>
    <recommendedName>
        <fullName evidence="2">DUF29 domain-containing protein</fullName>
    </recommendedName>
</protein>
<evidence type="ECO:0000313" key="1">
    <source>
        <dbReference type="EMBL" id="KKN84498.1"/>
    </source>
</evidence>
<dbReference type="AlphaFoldDB" id="A0A0F9WZJ1"/>
<comment type="caution">
    <text evidence="1">The sequence shown here is derived from an EMBL/GenBank/DDBJ whole genome shotgun (WGS) entry which is preliminary data.</text>
</comment>
<evidence type="ECO:0008006" key="2">
    <source>
        <dbReference type="Google" id="ProtNLM"/>
    </source>
</evidence>
<accession>A0A0F9WZJ1</accession>
<reference evidence="1" key="1">
    <citation type="journal article" date="2015" name="Nature">
        <title>Complex archaea that bridge the gap between prokaryotes and eukaryotes.</title>
        <authorList>
            <person name="Spang A."/>
            <person name="Saw J.H."/>
            <person name="Jorgensen S.L."/>
            <person name="Zaremba-Niedzwiedzka K."/>
            <person name="Martijn J."/>
            <person name="Lind A.E."/>
            <person name="van Eijk R."/>
            <person name="Schleper C."/>
            <person name="Guy L."/>
            <person name="Ettema T.J."/>
        </authorList>
    </citation>
    <scope>NUCLEOTIDE SEQUENCE</scope>
</reference>
<dbReference type="Pfam" id="PF01724">
    <property type="entry name" value="DUF29"/>
    <property type="match status" value="1"/>
</dbReference>
<name>A0A0F9WZJ1_9ZZZZ</name>
<dbReference type="Gene3D" id="1.20.1220.20">
    <property type="entry name" value="Uncharcterised protein PF01724"/>
    <property type="match status" value="1"/>
</dbReference>
<gene>
    <name evidence="1" type="ORF">LCGC14_0287640</name>
</gene>
<dbReference type="PANTHER" id="PTHR34235">
    <property type="entry name" value="SLR1203 PROTEIN-RELATED"/>
    <property type="match status" value="1"/>
</dbReference>
<dbReference type="InterPro" id="IPR002636">
    <property type="entry name" value="DUF29"/>
</dbReference>
<sequence length="157" mass="17927">MAEPAPTPNTDLYERDFYAWTQDQAAKLRARASFDNRGDVDWDHAAEEIEGVGASEKREIRSRLKTLLVHLLKWRFQPGKRKGGWEATIGEQRERIAMVIEDSPSLRSFPGEALASAYVLARRKAIEETELPEEAFPLACPFTIDQILDETFYPETD</sequence>